<dbReference type="InterPro" id="IPR027417">
    <property type="entry name" value="P-loop_NTPase"/>
</dbReference>
<evidence type="ECO:0000313" key="4">
    <source>
        <dbReference type="Proteomes" id="UP000094025"/>
    </source>
</evidence>
<comment type="caution">
    <text evidence="3">The sequence shown here is derived from an EMBL/GenBank/DDBJ whole genome shotgun (WGS) entry which is preliminary data.</text>
</comment>
<accession>A0A178XV80</accession>
<dbReference type="OrthoDB" id="9774491at2"/>
<reference evidence="3 4" key="1">
    <citation type="journal article" date="2016" name="Int. J. Syst. Evol. Microbiol.">
        <title>Ensifer glycinis sp. nov., an novel rhizobial species associated with Glycine spp.</title>
        <authorList>
            <person name="Yan H."/>
            <person name="Yan J."/>
            <person name="Sui X.H."/>
            <person name="Wang E.T."/>
            <person name="Chen W.X."/>
            <person name="Zhang X.X."/>
            <person name="Chen W.F."/>
        </authorList>
    </citation>
    <scope>NUCLEOTIDE SEQUENCE [LARGE SCALE GENOMIC DNA]</scope>
    <source>
        <strain evidence="3 4">CCBAU 23380</strain>
    </source>
</reference>
<dbReference type="InterPro" id="IPR005654">
    <property type="entry name" value="ATPase_AFG1-like"/>
</dbReference>
<keyword evidence="2" id="KW-0067">ATP-binding</keyword>
<protein>
    <submittedName>
        <fullName evidence="3">ATPase</fullName>
    </submittedName>
</protein>
<evidence type="ECO:0000313" key="3">
    <source>
        <dbReference type="EMBL" id="OAP39074.1"/>
    </source>
</evidence>
<dbReference type="AlphaFoldDB" id="A0A178XV80"/>
<dbReference type="STRING" id="1472378.AU381_08190"/>
<proteinExistence type="predicted"/>
<dbReference type="GO" id="GO:0005524">
    <property type="term" value="F:ATP binding"/>
    <property type="evidence" value="ECO:0007669"/>
    <property type="project" value="UniProtKB-KW"/>
</dbReference>
<dbReference type="PANTHER" id="PTHR12169">
    <property type="entry name" value="ATPASE N2B"/>
    <property type="match status" value="1"/>
</dbReference>
<dbReference type="Pfam" id="PF03969">
    <property type="entry name" value="AFG1_ATPase"/>
    <property type="match status" value="1"/>
</dbReference>
<keyword evidence="4" id="KW-1185">Reference proteome</keyword>
<sequence length="384" mass="42707">MLNPDDSILHKLEALAAAGERQRDPAQLAIARRLDHLTAELLASRPSRKSNALGWLFAARKKDHAPVKGLYIHGGVGRGKTMLMDMFFDAVPIQRKRRAHFHEFMADVHERIYKHRQKLKNGETKQADPIPPVASELFAEARLLCFDEFSVTDIADAMILGRLFGELFAKGCVLVATSNVEPSELYRDGLNRGLFLPFIDLLKANTEIISLDTDTDYRLRKTEGNPVWLSPLGPDTEAGMDRAWYVATGGAPATSAEIGRKGRKIRVPAAVGHCARFSFADLCAQPLGAADYLAILSQYRTVFVDHVPNLGPHVRNETKRFIILVDALYDQGARLFASAAAEPERLLTAKKGTEGFEFDRTVSRLIEMQSEEYAAQHIENTAVR</sequence>
<dbReference type="SUPFAM" id="SSF52540">
    <property type="entry name" value="P-loop containing nucleoside triphosphate hydrolases"/>
    <property type="match status" value="1"/>
</dbReference>
<dbReference type="Proteomes" id="UP000094025">
    <property type="component" value="Unassembled WGS sequence"/>
</dbReference>
<dbReference type="EMBL" id="LPUX01000060">
    <property type="protein sequence ID" value="OAP39074.1"/>
    <property type="molecule type" value="Genomic_DNA"/>
</dbReference>
<evidence type="ECO:0000256" key="2">
    <source>
        <dbReference type="ARBA" id="ARBA00022840"/>
    </source>
</evidence>
<dbReference type="NCBIfam" id="NF040713">
    <property type="entry name" value="ZapE"/>
    <property type="match status" value="1"/>
</dbReference>
<keyword evidence="1" id="KW-0547">Nucleotide-binding</keyword>
<dbReference type="PANTHER" id="PTHR12169:SF6">
    <property type="entry name" value="AFG1-LIKE ATPASE"/>
    <property type="match status" value="1"/>
</dbReference>
<gene>
    <name evidence="3" type="ORF">AU381_08190</name>
</gene>
<dbReference type="GO" id="GO:0005737">
    <property type="term" value="C:cytoplasm"/>
    <property type="evidence" value="ECO:0007669"/>
    <property type="project" value="TreeGrafter"/>
</dbReference>
<organism evidence="3 4">
    <name type="scientific">Sinorhizobium glycinis</name>
    <dbReference type="NCBI Taxonomy" id="1472378"/>
    <lineage>
        <taxon>Bacteria</taxon>
        <taxon>Pseudomonadati</taxon>
        <taxon>Pseudomonadota</taxon>
        <taxon>Alphaproteobacteria</taxon>
        <taxon>Hyphomicrobiales</taxon>
        <taxon>Rhizobiaceae</taxon>
        <taxon>Sinorhizobium/Ensifer group</taxon>
        <taxon>Sinorhizobium</taxon>
    </lineage>
</organism>
<dbReference type="GO" id="GO:0016887">
    <property type="term" value="F:ATP hydrolysis activity"/>
    <property type="evidence" value="ECO:0007669"/>
    <property type="project" value="InterPro"/>
</dbReference>
<evidence type="ECO:0000256" key="1">
    <source>
        <dbReference type="ARBA" id="ARBA00022741"/>
    </source>
</evidence>
<name>A0A178XV80_9HYPH</name>
<dbReference type="Gene3D" id="3.40.50.300">
    <property type="entry name" value="P-loop containing nucleotide triphosphate hydrolases"/>
    <property type="match status" value="1"/>
</dbReference>
<dbReference type="RefSeq" id="WP_064242548.1">
    <property type="nucleotide sequence ID" value="NZ_LPUX01000060.1"/>
</dbReference>